<evidence type="ECO:0000313" key="3">
    <source>
        <dbReference type="Proteomes" id="UP000265489"/>
    </source>
</evidence>
<comment type="caution">
    <text evidence="2">The sequence shown here is derived from an EMBL/GenBank/DDBJ whole genome shotgun (WGS) entry which is preliminary data.</text>
</comment>
<dbReference type="RefSeq" id="WP_118325494.1">
    <property type="nucleotide sequence ID" value="NZ_CATXNH010000095.1"/>
</dbReference>
<dbReference type="SMART" id="SM00728">
    <property type="entry name" value="ChW"/>
    <property type="match status" value="1"/>
</dbReference>
<dbReference type="GeneID" id="66579953"/>
<organism evidence="2 3">
    <name type="scientific">Holdemanella biformis</name>
    <dbReference type="NCBI Taxonomy" id="1735"/>
    <lineage>
        <taxon>Bacteria</taxon>
        <taxon>Bacillati</taxon>
        <taxon>Bacillota</taxon>
        <taxon>Erysipelotrichia</taxon>
        <taxon>Erysipelotrichales</taxon>
        <taxon>Erysipelotrichaceae</taxon>
        <taxon>Holdemanella</taxon>
    </lineage>
</organism>
<dbReference type="AlphaFoldDB" id="A0A395W902"/>
<dbReference type="InterPro" id="IPR006637">
    <property type="entry name" value="ChW"/>
</dbReference>
<accession>A0A395W902</accession>
<dbReference type="Pfam" id="PF07538">
    <property type="entry name" value="ChW"/>
    <property type="match status" value="1"/>
</dbReference>
<dbReference type="Proteomes" id="UP000265489">
    <property type="component" value="Unassembled WGS sequence"/>
</dbReference>
<reference evidence="2 3" key="1">
    <citation type="submission" date="2018-08" db="EMBL/GenBank/DDBJ databases">
        <title>A genome reference for cultivated species of the human gut microbiota.</title>
        <authorList>
            <person name="Zou Y."/>
            <person name="Xue W."/>
            <person name="Luo G."/>
        </authorList>
    </citation>
    <scope>NUCLEOTIDE SEQUENCE [LARGE SCALE GENOMIC DNA]</scope>
    <source>
        <strain evidence="2 3">AF15-20</strain>
    </source>
</reference>
<gene>
    <name evidence="2" type="ORF">DWW32_08610</name>
</gene>
<evidence type="ECO:0000313" key="2">
    <source>
        <dbReference type="EMBL" id="RGU90608.1"/>
    </source>
</evidence>
<sequence>MHCQNFGWLGWAKNGESSGSEGYSRRLEAIQICLVPKGQKAPGNTNNTFYKK</sequence>
<proteinExistence type="predicted"/>
<evidence type="ECO:0000256" key="1">
    <source>
        <dbReference type="SAM" id="MobiDB-lite"/>
    </source>
</evidence>
<protein>
    <submittedName>
        <fullName evidence="2">Uncharacterized protein</fullName>
    </submittedName>
</protein>
<dbReference type="EMBL" id="QRYQ01000016">
    <property type="protein sequence ID" value="RGU90608.1"/>
    <property type="molecule type" value="Genomic_DNA"/>
</dbReference>
<feature type="region of interest" description="Disordered" evidence="1">
    <location>
        <begin position="1"/>
        <end position="21"/>
    </location>
</feature>
<name>A0A395W902_9FIRM</name>